<name>A0ABS9VLG7_9SPHN</name>
<feature type="domain" description="FAD dependent oxidoreductase" evidence="2">
    <location>
        <begin position="5"/>
        <end position="347"/>
    </location>
</feature>
<dbReference type="EMBL" id="JAKZHW010000001">
    <property type="protein sequence ID" value="MCH8615810.1"/>
    <property type="molecule type" value="Genomic_DNA"/>
</dbReference>
<dbReference type="Proteomes" id="UP001203058">
    <property type="component" value="Unassembled WGS sequence"/>
</dbReference>
<gene>
    <name evidence="3" type="ORF">LZ016_06805</name>
</gene>
<keyword evidence="1" id="KW-0560">Oxidoreductase</keyword>
<evidence type="ECO:0000313" key="4">
    <source>
        <dbReference type="Proteomes" id="UP001203058"/>
    </source>
</evidence>
<dbReference type="PANTHER" id="PTHR13847">
    <property type="entry name" value="SARCOSINE DEHYDROGENASE-RELATED"/>
    <property type="match status" value="1"/>
</dbReference>
<evidence type="ECO:0000313" key="3">
    <source>
        <dbReference type="EMBL" id="MCH8615810.1"/>
    </source>
</evidence>
<evidence type="ECO:0000256" key="1">
    <source>
        <dbReference type="ARBA" id="ARBA00023002"/>
    </source>
</evidence>
<dbReference type="Gene3D" id="3.30.9.10">
    <property type="entry name" value="D-Amino Acid Oxidase, subunit A, domain 2"/>
    <property type="match status" value="1"/>
</dbReference>
<keyword evidence="4" id="KW-1185">Reference proteome</keyword>
<accession>A0ABS9VLG7</accession>
<dbReference type="InterPro" id="IPR036188">
    <property type="entry name" value="FAD/NAD-bd_sf"/>
</dbReference>
<dbReference type="SUPFAM" id="SSF51905">
    <property type="entry name" value="FAD/NAD(P)-binding domain"/>
    <property type="match status" value="1"/>
</dbReference>
<proteinExistence type="predicted"/>
<sequence length="373" mass="39810">MSSADILIIGGGIAGLSAASALANHGKVVVLEGEEAVGYHSSGRSATMLHYALGDPFVRALTLESRGFFEQPPEGFTDVPLGHRVPVLVHAREDELQALEALHTGIARFAELESVDERGLLELCPALRVGQGGAVAGIVDRNGIRLDPHAMLQGHVRALRRAGGELMTGARVRSIRQVGTEWQVETEAGDHYSAPILVNAAGAWADAVAELAGLDRIGLSPLKRTIITFDGPADTDTSGWPFTKTVADELYFAPESGRLFASPMDEVPTNPCDAQPDEYEVALAAHRVEERTTLKVDRIHSRWAGLRTFSPDKHLVAGFDANAEGFFWLAGQGGYGLQTSPVVARAVESLIAGAPWPSVAISADELSLRRFLA</sequence>
<reference evidence="3 4" key="1">
    <citation type="submission" date="2022-03" db="EMBL/GenBank/DDBJ databases">
        <authorList>
            <person name="Jo J.-H."/>
            <person name="Im W.-T."/>
        </authorList>
    </citation>
    <scope>NUCLEOTIDE SEQUENCE [LARGE SCALE GENOMIC DNA]</scope>
    <source>
        <strain evidence="3 4">SM33</strain>
    </source>
</reference>
<dbReference type="Gene3D" id="3.50.50.60">
    <property type="entry name" value="FAD/NAD(P)-binding domain"/>
    <property type="match status" value="1"/>
</dbReference>
<dbReference type="Pfam" id="PF01266">
    <property type="entry name" value="DAO"/>
    <property type="match status" value="1"/>
</dbReference>
<dbReference type="InterPro" id="IPR006076">
    <property type="entry name" value="FAD-dep_OxRdtase"/>
</dbReference>
<evidence type="ECO:0000259" key="2">
    <source>
        <dbReference type="Pfam" id="PF01266"/>
    </source>
</evidence>
<dbReference type="RefSeq" id="WP_241446649.1">
    <property type="nucleotide sequence ID" value="NZ_JAKZHW010000001.1"/>
</dbReference>
<comment type="caution">
    <text evidence="3">The sequence shown here is derived from an EMBL/GenBank/DDBJ whole genome shotgun (WGS) entry which is preliminary data.</text>
</comment>
<dbReference type="PANTHER" id="PTHR13847:SF287">
    <property type="entry name" value="FAD-DEPENDENT OXIDOREDUCTASE DOMAIN-CONTAINING PROTEIN 1"/>
    <property type="match status" value="1"/>
</dbReference>
<organism evidence="3 4">
    <name type="scientific">Sphingomonas telluris</name>
    <dbReference type="NCBI Taxonomy" id="2907998"/>
    <lineage>
        <taxon>Bacteria</taxon>
        <taxon>Pseudomonadati</taxon>
        <taxon>Pseudomonadota</taxon>
        <taxon>Alphaproteobacteria</taxon>
        <taxon>Sphingomonadales</taxon>
        <taxon>Sphingomonadaceae</taxon>
        <taxon>Sphingomonas</taxon>
    </lineage>
</organism>
<protein>
    <submittedName>
        <fullName evidence="3">FAD-binding oxidoreductase</fullName>
    </submittedName>
</protein>